<feature type="domain" description="FAS1-like dehydratase" evidence="1">
    <location>
        <begin position="26"/>
        <end position="160"/>
    </location>
</feature>
<evidence type="ECO:0000313" key="2">
    <source>
        <dbReference type="EMBL" id="MCX2938115.1"/>
    </source>
</evidence>
<comment type="caution">
    <text evidence="2">The sequence shown here is derived from an EMBL/GenBank/DDBJ whole genome shotgun (WGS) entry which is preliminary data.</text>
</comment>
<proteinExistence type="predicted"/>
<dbReference type="InterPro" id="IPR039569">
    <property type="entry name" value="FAS1-like_DH_region"/>
</dbReference>
<dbReference type="EMBL" id="JAPJDO010000012">
    <property type="protein sequence ID" value="MCX2938115.1"/>
    <property type="molecule type" value="Genomic_DNA"/>
</dbReference>
<sequence>MADQSELPKGTYEDAVAMIGVQQQIQFGEVPVSLALIRVFAATVEDPNPAYWDIAEARRLWGGIGAPPGMLHGWVMPLLWRPDGREERTALSARIPLPGTSLINVSTDVEYFDFARPGDTINVTETMTAVSGEKSTRLGVGHFVTTLAIYRTGTGARIADYRNTLFRYTPHDQDGPR</sequence>
<dbReference type="Pfam" id="PF13452">
    <property type="entry name" value="FAS1_DH_region"/>
    <property type="match status" value="1"/>
</dbReference>
<name>A0ABT3SF28_9MYCO</name>
<organism evidence="2 3">
    <name type="scientific">Mycobacterium pinniadriaticum</name>
    <dbReference type="NCBI Taxonomy" id="2994102"/>
    <lineage>
        <taxon>Bacteria</taxon>
        <taxon>Bacillati</taxon>
        <taxon>Actinomycetota</taxon>
        <taxon>Actinomycetes</taxon>
        <taxon>Mycobacteriales</taxon>
        <taxon>Mycobacteriaceae</taxon>
        <taxon>Mycobacterium</taxon>
    </lineage>
</organism>
<reference evidence="2 3" key="1">
    <citation type="submission" date="2022-11" db="EMBL/GenBank/DDBJ databases">
        <title>Mycobacterium sp. nov.</title>
        <authorList>
            <person name="Papic B."/>
            <person name="Spicic S."/>
            <person name="Duvnjak S."/>
        </authorList>
    </citation>
    <scope>NUCLEOTIDE SEQUENCE [LARGE SCALE GENOMIC DNA]</scope>
    <source>
        <strain evidence="2 3">CVI_P4</strain>
    </source>
</reference>
<evidence type="ECO:0000259" key="1">
    <source>
        <dbReference type="Pfam" id="PF13452"/>
    </source>
</evidence>
<accession>A0ABT3SF28</accession>
<dbReference type="SUPFAM" id="SSF54637">
    <property type="entry name" value="Thioesterase/thiol ester dehydrase-isomerase"/>
    <property type="match status" value="1"/>
</dbReference>
<protein>
    <submittedName>
        <fullName evidence="2">MaoC family dehydratase N-terminal domain-containing protein</fullName>
    </submittedName>
</protein>
<keyword evidence="3" id="KW-1185">Reference proteome</keyword>
<evidence type="ECO:0000313" key="3">
    <source>
        <dbReference type="Proteomes" id="UP001300745"/>
    </source>
</evidence>
<dbReference type="Proteomes" id="UP001300745">
    <property type="component" value="Unassembled WGS sequence"/>
</dbReference>
<dbReference type="RefSeq" id="WP_265997959.1">
    <property type="nucleotide sequence ID" value="NZ_JAPJDN010000012.1"/>
</dbReference>
<dbReference type="Gene3D" id="3.10.129.10">
    <property type="entry name" value="Hotdog Thioesterase"/>
    <property type="match status" value="1"/>
</dbReference>
<dbReference type="InterPro" id="IPR029069">
    <property type="entry name" value="HotDog_dom_sf"/>
</dbReference>
<gene>
    <name evidence="2" type="ORF">ORI27_15515</name>
</gene>